<comment type="caution">
    <text evidence="2">The sequence shown here is derived from an EMBL/GenBank/DDBJ whole genome shotgun (WGS) entry which is preliminary data.</text>
</comment>
<dbReference type="OrthoDB" id="125728at2759"/>
<feature type="compositionally biased region" description="Basic and acidic residues" evidence="1">
    <location>
        <begin position="101"/>
        <end position="119"/>
    </location>
</feature>
<gene>
    <name evidence="2" type="ORF">PHYPSEUDO_014260</name>
</gene>
<sequence>MTENGDDRPKRTWNSSTKLTRPPARDRGRQQPQDTSQKEPTGRGRADGQTRATRNNAQRGEERGDEVETEQTLTRELLERAVSTAFGGLLQDSTLDVTAFPDDRESQSSELSSLRDKENAPPANSPAAKIEANLRTAVDESASLSASHRQRRREHAEALQQATNDTKAAREFQRRMKHAAFEHRERKMAVQALEARIQREIQFLSATAAELEKREFLLDDAFESYERALRLELGLL</sequence>
<evidence type="ECO:0000313" key="3">
    <source>
        <dbReference type="Proteomes" id="UP000694044"/>
    </source>
</evidence>
<feature type="region of interest" description="Disordered" evidence="1">
    <location>
        <begin position="100"/>
        <end position="168"/>
    </location>
</feature>
<evidence type="ECO:0000256" key="1">
    <source>
        <dbReference type="SAM" id="MobiDB-lite"/>
    </source>
</evidence>
<accession>A0A8T1WLA8</accession>
<name>A0A8T1WLA8_9STRA</name>
<evidence type="ECO:0000313" key="2">
    <source>
        <dbReference type="EMBL" id="KAG7392773.1"/>
    </source>
</evidence>
<dbReference type="AlphaFoldDB" id="A0A8T1WLA8"/>
<feature type="compositionally biased region" description="Basic and acidic residues" evidence="1">
    <location>
        <begin position="1"/>
        <end position="10"/>
    </location>
</feature>
<organism evidence="2 3">
    <name type="scientific">Phytophthora pseudosyringae</name>
    <dbReference type="NCBI Taxonomy" id="221518"/>
    <lineage>
        <taxon>Eukaryota</taxon>
        <taxon>Sar</taxon>
        <taxon>Stramenopiles</taxon>
        <taxon>Oomycota</taxon>
        <taxon>Peronosporomycetes</taxon>
        <taxon>Peronosporales</taxon>
        <taxon>Peronosporaceae</taxon>
        <taxon>Phytophthora</taxon>
    </lineage>
</organism>
<reference evidence="2" key="1">
    <citation type="submission" date="2021-02" db="EMBL/GenBank/DDBJ databases">
        <authorList>
            <person name="Palmer J.M."/>
        </authorList>
    </citation>
    <scope>NUCLEOTIDE SEQUENCE</scope>
    <source>
        <strain evidence="2">SCRP734</strain>
    </source>
</reference>
<feature type="region of interest" description="Disordered" evidence="1">
    <location>
        <begin position="1"/>
        <end position="75"/>
    </location>
</feature>
<proteinExistence type="predicted"/>
<protein>
    <submittedName>
        <fullName evidence="2">Uncharacterized protein</fullName>
    </submittedName>
</protein>
<feature type="compositionally biased region" description="Basic and acidic residues" evidence="1">
    <location>
        <begin position="36"/>
        <end position="48"/>
    </location>
</feature>
<dbReference type="EMBL" id="JAGDFM010000008">
    <property type="protein sequence ID" value="KAG7392773.1"/>
    <property type="molecule type" value="Genomic_DNA"/>
</dbReference>
<dbReference type="Proteomes" id="UP000694044">
    <property type="component" value="Unassembled WGS sequence"/>
</dbReference>
<keyword evidence="3" id="KW-1185">Reference proteome</keyword>